<feature type="compositionally biased region" description="Low complexity" evidence="8">
    <location>
        <begin position="406"/>
        <end position="420"/>
    </location>
</feature>
<keyword evidence="4" id="KW-0234">DNA repair</keyword>
<feature type="compositionally biased region" description="Low complexity" evidence="8">
    <location>
        <begin position="371"/>
        <end position="381"/>
    </location>
</feature>
<organism evidence="11 12">
    <name type="scientific">Elasticomyces elasticus</name>
    <dbReference type="NCBI Taxonomy" id="574655"/>
    <lineage>
        <taxon>Eukaryota</taxon>
        <taxon>Fungi</taxon>
        <taxon>Dikarya</taxon>
        <taxon>Ascomycota</taxon>
        <taxon>Pezizomycotina</taxon>
        <taxon>Dothideomycetes</taxon>
        <taxon>Dothideomycetidae</taxon>
        <taxon>Mycosphaerellales</taxon>
        <taxon>Teratosphaeriaceae</taxon>
        <taxon>Elasticomyces</taxon>
    </lineage>
</organism>
<feature type="region of interest" description="Disordered" evidence="8">
    <location>
        <begin position="261"/>
        <end position="570"/>
    </location>
</feature>
<feature type="compositionally biased region" description="Polar residues" evidence="8">
    <location>
        <begin position="330"/>
        <end position="343"/>
    </location>
</feature>
<dbReference type="GO" id="GO:0045027">
    <property type="term" value="F:DNA end binding"/>
    <property type="evidence" value="ECO:0007669"/>
    <property type="project" value="TreeGrafter"/>
</dbReference>
<feature type="compositionally biased region" description="Basic and acidic residues" evidence="8">
    <location>
        <begin position="522"/>
        <end position="554"/>
    </location>
</feature>
<dbReference type="Pfam" id="PF21928">
    <property type="entry name" value="XLF_CC"/>
    <property type="match status" value="1"/>
</dbReference>
<evidence type="ECO:0000313" key="12">
    <source>
        <dbReference type="Proteomes" id="UP001310594"/>
    </source>
</evidence>
<evidence type="ECO:0000256" key="5">
    <source>
        <dbReference type="ARBA" id="ARBA00023242"/>
    </source>
</evidence>
<dbReference type="PANTHER" id="PTHR32235">
    <property type="entry name" value="NON-HOMOLOGOUS END-JOINING FACTOR 1"/>
    <property type="match status" value="1"/>
</dbReference>
<dbReference type="PANTHER" id="PTHR32235:SF1">
    <property type="entry name" value="NON-HOMOLOGOUS END-JOINING FACTOR 1"/>
    <property type="match status" value="1"/>
</dbReference>
<protein>
    <recommendedName>
        <fullName evidence="7">Non-homologous end-joining factor 1</fullName>
    </recommendedName>
</protein>
<dbReference type="CDD" id="cd22285">
    <property type="entry name" value="HD_XLF_N"/>
    <property type="match status" value="1"/>
</dbReference>
<feature type="compositionally biased region" description="Acidic residues" evidence="8">
    <location>
        <begin position="296"/>
        <end position="305"/>
    </location>
</feature>
<dbReference type="InterPro" id="IPR038051">
    <property type="entry name" value="XRCC4-like_N_sf"/>
</dbReference>
<feature type="compositionally biased region" description="Low complexity" evidence="8">
    <location>
        <begin position="490"/>
        <end position="506"/>
    </location>
</feature>
<proteinExistence type="inferred from homology"/>
<sequence length="570" mass="61174">MSNHWKSLPMDDKSVPHLLIKANLHSLGYTIQITDLSRIWGETLTKKQIKQRALNEDCSVDPSEGEDQYQILLKKIQQALDQQDGASLSLGPAKSDNGAKPGDDGLTLDLSAPLPSPLPALKWRIHLSSLPPTALETSLLRPLLQHAQIQQAQIQSLVHELGEKDRVISKITDRLETSGVSNVKVSRKKSQREQLARHVRGLGDFDQAAWRAQQHDRVPESVSLESVEFDGLLGDLPEASNSDGGGKGEWWKSLRDCAGSKSLPDRGSQLRQHVESQRVEQAPANGHAPSDGDVTMTDDGDAPDEEFQRQTTPPRAAAPKQDSVHASLDRSASPSRPTATKAQQIVDDDSTEDEDDLDAPPRKSAKPPPAAAAARQRTATPDVVASSSRKLGMIGGERQRSSSPTKEPSVVRSSEPSVKPSRGKLGAIGGKSNASATPEPVSEAPKPRAKLGAIGGMPKAAASESESTPGTAAPLQTKPHKLGMLGGKKATTATTTSSATRQTSETPSATSTKEGTPARQSRAPEMRTVKEPTPPRETSQERADRKRIELKRQLDGSAANAAKGKKKRKF</sequence>
<evidence type="ECO:0000256" key="2">
    <source>
        <dbReference type="ARBA" id="ARBA00022763"/>
    </source>
</evidence>
<dbReference type="InterPro" id="IPR052287">
    <property type="entry name" value="NHEJ_factor"/>
</dbReference>
<keyword evidence="5" id="KW-0539">Nucleus</keyword>
<evidence type="ECO:0000256" key="6">
    <source>
        <dbReference type="ARBA" id="ARBA00025747"/>
    </source>
</evidence>
<name>A0AAN7WAL7_9PEZI</name>
<keyword evidence="2" id="KW-0227">DNA damage</keyword>
<dbReference type="Pfam" id="PF09302">
    <property type="entry name" value="XLF"/>
    <property type="match status" value="1"/>
</dbReference>
<dbReference type="Proteomes" id="UP001310594">
    <property type="component" value="Unassembled WGS sequence"/>
</dbReference>
<evidence type="ECO:0000313" key="11">
    <source>
        <dbReference type="EMBL" id="KAK5705139.1"/>
    </source>
</evidence>
<dbReference type="EMBL" id="JAVRQU010000003">
    <property type="protein sequence ID" value="KAK5705139.1"/>
    <property type="molecule type" value="Genomic_DNA"/>
</dbReference>
<reference evidence="11" key="1">
    <citation type="submission" date="2023-08" db="EMBL/GenBank/DDBJ databases">
        <title>Black Yeasts Isolated from many extreme environments.</title>
        <authorList>
            <person name="Coleine C."/>
            <person name="Stajich J.E."/>
            <person name="Selbmann L."/>
        </authorList>
    </citation>
    <scope>NUCLEOTIDE SEQUENCE</scope>
    <source>
        <strain evidence="11">CCFEE 5810</strain>
    </source>
</reference>
<evidence type="ECO:0000256" key="1">
    <source>
        <dbReference type="ARBA" id="ARBA00004123"/>
    </source>
</evidence>
<evidence type="ECO:0000259" key="9">
    <source>
        <dbReference type="Pfam" id="PF09302"/>
    </source>
</evidence>
<feature type="domain" description="XLF-like coiled-coil region" evidence="10">
    <location>
        <begin position="131"/>
        <end position="180"/>
    </location>
</feature>
<evidence type="ECO:0000256" key="7">
    <source>
        <dbReference type="ARBA" id="ARBA00044529"/>
    </source>
</evidence>
<keyword evidence="3" id="KW-0238">DNA-binding</keyword>
<dbReference type="InterPro" id="IPR015381">
    <property type="entry name" value="XLF-like_N"/>
</dbReference>
<evidence type="ECO:0000256" key="3">
    <source>
        <dbReference type="ARBA" id="ARBA00023125"/>
    </source>
</evidence>
<dbReference type="GO" id="GO:0006303">
    <property type="term" value="P:double-strand break repair via nonhomologous end joining"/>
    <property type="evidence" value="ECO:0007669"/>
    <property type="project" value="UniProtKB-ARBA"/>
</dbReference>
<comment type="similarity">
    <text evidence="6">Belongs to the XRCC4-XLF family. XLF subfamily.</text>
</comment>
<accession>A0AAN7WAL7</accession>
<comment type="caution">
    <text evidence="11">The sequence shown here is derived from an EMBL/GenBank/DDBJ whole genome shotgun (WGS) entry which is preliminary data.</text>
</comment>
<dbReference type="AlphaFoldDB" id="A0AAN7WAL7"/>
<dbReference type="GO" id="GO:0032807">
    <property type="term" value="C:DNA ligase IV complex"/>
    <property type="evidence" value="ECO:0007669"/>
    <property type="project" value="TreeGrafter"/>
</dbReference>
<feature type="compositionally biased region" description="Acidic residues" evidence="8">
    <location>
        <begin position="346"/>
        <end position="358"/>
    </location>
</feature>
<gene>
    <name evidence="11" type="ORF">LTR97_002256</name>
</gene>
<dbReference type="InterPro" id="IPR053829">
    <property type="entry name" value="XLF-like_CC"/>
</dbReference>
<evidence type="ECO:0000256" key="4">
    <source>
        <dbReference type="ARBA" id="ARBA00023204"/>
    </source>
</evidence>
<evidence type="ECO:0000256" key="8">
    <source>
        <dbReference type="SAM" id="MobiDB-lite"/>
    </source>
</evidence>
<dbReference type="Gene3D" id="2.170.210.10">
    <property type="entry name" value="DNA double-strand break repair and VJ recombination XRCC4, N-terminal"/>
    <property type="match status" value="1"/>
</dbReference>
<evidence type="ECO:0000259" key="10">
    <source>
        <dbReference type="Pfam" id="PF21928"/>
    </source>
</evidence>
<feature type="domain" description="XLF-like N-terminal" evidence="9">
    <location>
        <begin position="5"/>
        <end position="128"/>
    </location>
</feature>
<feature type="region of interest" description="Disordered" evidence="8">
    <location>
        <begin position="86"/>
        <end position="111"/>
    </location>
</feature>
<comment type="subcellular location">
    <subcellularLocation>
        <location evidence="1">Nucleus</location>
    </subcellularLocation>
</comment>